<dbReference type="KEGG" id="dae:Dtox_0877"/>
<dbReference type="Proteomes" id="UP000002217">
    <property type="component" value="Chromosome"/>
</dbReference>
<dbReference type="EMBL" id="CP001720">
    <property type="protein sequence ID" value="ACV61774.1"/>
    <property type="molecule type" value="Genomic_DNA"/>
</dbReference>
<accession>C8W2B0</accession>
<evidence type="ECO:0000313" key="3">
    <source>
        <dbReference type="Proteomes" id="UP000002217"/>
    </source>
</evidence>
<proteinExistence type="predicted"/>
<feature type="compositionally biased region" description="Polar residues" evidence="1">
    <location>
        <begin position="241"/>
        <end position="258"/>
    </location>
</feature>
<sequence>MKGKKSDDVYLTIYGYKTFGEEHFAEEFFQMLQDANPAYLPHKIGMYEPIKTPFSIEVAKKMWVDSEKAGKFYGGIMLKGRKTYGDISWKNDNSNIIGLDMSRELVIKNNGTKNFIELAKKLFLWSNGVYGYTCHISNLIYTPGLSHETCLGHITWMTLYGPPYVEMFGKEVIQTAPCKVEEFAKDHFILLTSDEPMEINPEMLEIQERVKKHLGEDAFCRKEPFRTEPLTMEDLIAGRDSPSTEGYRSPDLSSYTTDSGKKDEDEGLVVKINDDGTMTTYTVKPEKKK</sequence>
<feature type="region of interest" description="Disordered" evidence="1">
    <location>
        <begin position="231"/>
        <end position="268"/>
    </location>
</feature>
<keyword evidence="3" id="KW-1185">Reference proteome</keyword>
<dbReference type="RefSeq" id="WP_015756490.1">
    <property type="nucleotide sequence ID" value="NC_013216.1"/>
</dbReference>
<reference evidence="2 3" key="1">
    <citation type="journal article" date="2009" name="Stand. Genomic Sci.">
        <title>Complete genome sequence of Desulfotomaculum acetoxidans type strain (5575).</title>
        <authorList>
            <person name="Spring S."/>
            <person name="Lapidus A."/>
            <person name="Schroder M."/>
            <person name="Gleim D."/>
            <person name="Sims D."/>
            <person name="Meincke L."/>
            <person name="Glavina Del Rio T."/>
            <person name="Tice H."/>
            <person name="Copeland A."/>
            <person name="Cheng J.F."/>
            <person name="Lucas S."/>
            <person name="Chen F."/>
            <person name="Nolan M."/>
            <person name="Bruce D."/>
            <person name="Goodwin L."/>
            <person name="Pitluck S."/>
            <person name="Ivanova N."/>
            <person name="Mavromatis K."/>
            <person name="Mikhailova N."/>
            <person name="Pati A."/>
            <person name="Chen A."/>
            <person name="Palaniappan K."/>
            <person name="Land M."/>
            <person name="Hauser L."/>
            <person name="Chang Y.J."/>
            <person name="Jeffries C.D."/>
            <person name="Chain P."/>
            <person name="Saunders E."/>
            <person name="Brettin T."/>
            <person name="Detter J.C."/>
            <person name="Goker M."/>
            <person name="Bristow J."/>
            <person name="Eisen J.A."/>
            <person name="Markowitz V."/>
            <person name="Hugenholtz P."/>
            <person name="Kyrpides N.C."/>
            <person name="Klenk H.P."/>
            <person name="Han C."/>
        </authorList>
    </citation>
    <scope>NUCLEOTIDE SEQUENCE [LARGE SCALE GENOMIC DNA]</scope>
    <source>
        <strain evidence="3">ATCC 49208 / DSM 771 / VKM B-1644</strain>
    </source>
</reference>
<protein>
    <submittedName>
        <fullName evidence="2">Uncharacterized protein</fullName>
    </submittedName>
</protein>
<evidence type="ECO:0000256" key="1">
    <source>
        <dbReference type="SAM" id="MobiDB-lite"/>
    </source>
</evidence>
<organism evidence="2 3">
    <name type="scientific">Desulfofarcimen acetoxidans (strain ATCC 49208 / DSM 771 / KCTC 5769 / VKM B-1644 / 5575)</name>
    <name type="common">Desulfotomaculum acetoxidans</name>
    <dbReference type="NCBI Taxonomy" id="485916"/>
    <lineage>
        <taxon>Bacteria</taxon>
        <taxon>Bacillati</taxon>
        <taxon>Bacillota</taxon>
        <taxon>Clostridia</taxon>
        <taxon>Eubacteriales</taxon>
        <taxon>Peptococcaceae</taxon>
        <taxon>Desulfofarcimen</taxon>
    </lineage>
</organism>
<name>C8W2B0_DESAS</name>
<gene>
    <name evidence="2" type="ordered locus">Dtox_0877</name>
</gene>
<dbReference type="AlphaFoldDB" id="C8W2B0"/>
<evidence type="ECO:0000313" key="2">
    <source>
        <dbReference type="EMBL" id="ACV61774.1"/>
    </source>
</evidence>
<dbReference type="OrthoDB" id="2080748at2"/>
<dbReference type="HOGENOM" id="CLU_083842_0_0_9"/>